<gene>
    <name evidence="1" type="ORF">LshimejAT787_0212280</name>
</gene>
<accession>A0A9P3UJG2</accession>
<keyword evidence="2" id="KW-1185">Reference proteome</keyword>
<reference evidence="1" key="1">
    <citation type="submission" date="2022-07" db="EMBL/GenBank/DDBJ databases">
        <title>The genome of Lyophyllum shimeji provides insight into the initial evolution of ectomycorrhizal fungal genome.</title>
        <authorList>
            <person name="Kobayashi Y."/>
            <person name="Shibata T."/>
            <person name="Hirakawa H."/>
            <person name="Shigenobu S."/>
            <person name="Nishiyama T."/>
            <person name="Yamada A."/>
            <person name="Hasebe M."/>
            <person name="Kawaguchi M."/>
        </authorList>
    </citation>
    <scope>NUCLEOTIDE SEQUENCE</scope>
    <source>
        <strain evidence="1">AT787</strain>
    </source>
</reference>
<proteinExistence type="predicted"/>
<dbReference type="OrthoDB" id="2748942at2759"/>
<sequence>MCRRRQVCNVYLVCGHRLQLPDETITCDSEYCKFSPRHPPSCQPPRCTQTCWQYRQWPEQYSPNINSLCPTCSTAAGHKLVRY</sequence>
<organism evidence="1 2">
    <name type="scientific">Lyophyllum shimeji</name>
    <name type="common">Hon-shimeji</name>
    <name type="synonym">Tricholoma shimeji</name>
    <dbReference type="NCBI Taxonomy" id="47721"/>
    <lineage>
        <taxon>Eukaryota</taxon>
        <taxon>Fungi</taxon>
        <taxon>Dikarya</taxon>
        <taxon>Basidiomycota</taxon>
        <taxon>Agaricomycotina</taxon>
        <taxon>Agaricomycetes</taxon>
        <taxon>Agaricomycetidae</taxon>
        <taxon>Agaricales</taxon>
        <taxon>Tricholomatineae</taxon>
        <taxon>Lyophyllaceae</taxon>
        <taxon>Lyophyllum</taxon>
    </lineage>
</organism>
<dbReference type="Proteomes" id="UP001063166">
    <property type="component" value="Unassembled WGS sequence"/>
</dbReference>
<evidence type="ECO:0000313" key="1">
    <source>
        <dbReference type="EMBL" id="GLB35663.1"/>
    </source>
</evidence>
<dbReference type="AlphaFoldDB" id="A0A9P3UJG2"/>
<dbReference type="EMBL" id="BRPK01000002">
    <property type="protein sequence ID" value="GLB35663.1"/>
    <property type="molecule type" value="Genomic_DNA"/>
</dbReference>
<protein>
    <submittedName>
        <fullName evidence="1">Uncharacterized protein</fullName>
    </submittedName>
</protein>
<comment type="caution">
    <text evidence="1">The sequence shown here is derived from an EMBL/GenBank/DDBJ whole genome shotgun (WGS) entry which is preliminary data.</text>
</comment>
<name>A0A9P3UJG2_LYOSH</name>
<evidence type="ECO:0000313" key="2">
    <source>
        <dbReference type="Proteomes" id="UP001063166"/>
    </source>
</evidence>